<proteinExistence type="predicted"/>
<dbReference type="STRING" id="34062.AXE82_01495"/>
<dbReference type="AlphaFoldDB" id="A0A1B8Q0Z2"/>
<dbReference type="EMBL" id="CP024443">
    <property type="protein sequence ID" value="ATR78732.1"/>
    <property type="molecule type" value="Genomic_DNA"/>
</dbReference>
<dbReference type="Pfam" id="PF13566">
    <property type="entry name" value="DUF4130"/>
    <property type="match status" value="1"/>
</dbReference>
<name>A0A1B8Q0Z2_FAUOS</name>
<reference evidence="2" key="3">
    <citation type="journal article" date="2018" name="Genome Announc.">
        <title>Complete Genome Sequences of Three Moraxella osloensis Strains Isolated from Human Skin.</title>
        <authorList>
            <person name="Lim J.Y."/>
            <person name="Hwang I."/>
            <person name="Ganzorig M."/>
            <person name="Huang S.L."/>
            <person name="Cho G.S."/>
            <person name="Franz C.M.A.P."/>
            <person name="Lee K."/>
        </authorList>
    </citation>
    <scope>NUCLEOTIDE SEQUENCE</scope>
    <source>
        <strain evidence="2">NP7</strain>
    </source>
</reference>
<gene>
    <name evidence="3" type="ORF">A9299_04180</name>
    <name evidence="2" type="ORF">NP7_05370</name>
</gene>
<sequence>MDLVTAETPILIFDGSFEGWLTCVFTIYENGWQHTPIVTIQAAHEVVPNFWQDTVTVATDEAKTLRVSDKLARVFGKFGKNGMRQLLWGFLSESPTVYSHLFGVVRFQLSNPNLDVWENYTHADVMAVSKLIKMVGRERHRMQAFVRFEQMQMPHTDKSVYFARVEPDFNVLPILHQHFKERYADQTWAIYDVKRGFGIYYAHDDPSEQVHIICDVDDEALLHPQQFYSKAEQQYQTLWQKYFTHVTIKERLNRKLHIQYLPKRYWKYLTEKMV</sequence>
<evidence type="ECO:0000259" key="1">
    <source>
        <dbReference type="Pfam" id="PF13566"/>
    </source>
</evidence>
<feature type="domain" description="DUF4130" evidence="1">
    <location>
        <begin position="101"/>
        <end position="271"/>
    </location>
</feature>
<evidence type="ECO:0000313" key="5">
    <source>
        <dbReference type="Proteomes" id="UP000229340"/>
    </source>
</evidence>
<dbReference type="InterPro" id="IPR023875">
    <property type="entry name" value="DNA_repair_put"/>
</dbReference>
<dbReference type="EMBL" id="LZMT01000034">
    <property type="protein sequence ID" value="OBX62399.1"/>
    <property type="molecule type" value="Genomic_DNA"/>
</dbReference>
<evidence type="ECO:0000313" key="3">
    <source>
        <dbReference type="EMBL" id="OBX62399.1"/>
    </source>
</evidence>
<dbReference type="RefSeq" id="WP_065263688.1">
    <property type="nucleotide sequence ID" value="NZ_CP024443.1"/>
</dbReference>
<dbReference type="Proteomes" id="UP000229340">
    <property type="component" value="Chromosome"/>
</dbReference>
<reference evidence="5" key="2">
    <citation type="submission" date="2017-11" db="EMBL/GenBank/DDBJ databases">
        <title>Complete genome sequence of Moraxella osloensis NP7 isolated from human skin.</title>
        <authorList>
            <person name="Lee K."/>
            <person name="Lim J.Y."/>
            <person name="Hwang I."/>
        </authorList>
    </citation>
    <scope>NUCLEOTIDE SEQUENCE [LARGE SCALE GENOMIC DNA]</scope>
    <source>
        <strain evidence="5">NP7</strain>
    </source>
</reference>
<dbReference type="NCBIfam" id="TIGR03915">
    <property type="entry name" value="SAM_7_link_chp"/>
    <property type="match status" value="1"/>
</dbReference>
<accession>A0A1B8Q0Z2</accession>
<reference evidence="2" key="4">
    <citation type="journal article" date="2018" name="Misainmurhag Hoiji">
        <title>Complete genome sequence of multidrug-resistant Moraxella osloensis NP7 with multiple plasmids isolated from human skin.</title>
        <authorList>
            <person name="Ganzorig M."/>
            <person name="Lim J.Y."/>
            <person name="Hwang I."/>
            <person name="Lee K."/>
        </authorList>
    </citation>
    <scope>NUCLEOTIDE SEQUENCE</scope>
    <source>
        <strain evidence="2">NP7</strain>
    </source>
</reference>
<protein>
    <recommendedName>
        <fullName evidence="1">DUF4130 domain-containing protein</fullName>
    </recommendedName>
</protein>
<organism evidence="2 5">
    <name type="scientific">Faucicola osloensis</name>
    <name type="common">Moraxella osloensis</name>
    <dbReference type="NCBI Taxonomy" id="34062"/>
    <lineage>
        <taxon>Bacteria</taxon>
        <taxon>Pseudomonadati</taxon>
        <taxon>Pseudomonadota</taxon>
        <taxon>Gammaproteobacteria</taxon>
        <taxon>Moraxellales</taxon>
        <taxon>Moraxellaceae</taxon>
        <taxon>Faucicola</taxon>
    </lineage>
</organism>
<evidence type="ECO:0000313" key="2">
    <source>
        <dbReference type="EMBL" id="ATR78732.1"/>
    </source>
</evidence>
<evidence type="ECO:0000313" key="4">
    <source>
        <dbReference type="Proteomes" id="UP000092509"/>
    </source>
</evidence>
<dbReference type="InterPro" id="IPR025404">
    <property type="entry name" value="DUF4130"/>
</dbReference>
<reference evidence="3 4" key="1">
    <citation type="submission" date="2016-06" db="EMBL/GenBank/DDBJ databases">
        <title>Draft genome of Moraxella osloensis CCUG 67237.</title>
        <authorList>
            <person name="Salva-Serra F."/>
            <person name="Engstrom-Jakobsson H."/>
            <person name="Thorell K."/>
            <person name="Gonzales-Siles L."/>
            <person name="Karlsson R."/>
            <person name="Boulund F."/>
            <person name="Engstrand L."/>
            <person name="Kristiansson E."/>
            <person name="Moore E."/>
        </authorList>
    </citation>
    <scope>NUCLEOTIDE SEQUENCE [LARGE SCALE GENOMIC DNA]</scope>
    <source>
        <strain evidence="3 4">CCUG 67237</strain>
    </source>
</reference>